<dbReference type="AlphaFoldDB" id="A0A6J6YCC4"/>
<gene>
    <name evidence="3" type="ORF">UFOPK2627_00746</name>
    <name evidence="4" type="ORF">UFOPK2879_00752</name>
    <name evidence="5" type="ORF">UFOPK3078_00674</name>
</gene>
<dbReference type="SUPFAM" id="SSF100950">
    <property type="entry name" value="NagB/RpiA/CoA transferase-like"/>
    <property type="match status" value="1"/>
</dbReference>
<dbReference type="Pfam" id="PF01182">
    <property type="entry name" value="Glucosamine_iso"/>
    <property type="match status" value="1"/>
</dbReference>
<evidence type="ECO:0000256" key="1">
    <source>
        <dbReference type="ARBA" id="ARBA00010662"/>
    </source>
</evidence>
<dbReference type="GO" id="GO:0006098">
    <property type="term" value="P:pentose-phosphate shunt"/>
    <property type="evidence" value="ECO:0007669"/>
    <property type="project" value="InterPro"/>
</dbReference>
<proteinExistence type="inferred from homology"/>
<dbReference type="NCBIfam" id="TIGR01198">
    <property type="entry name" value="pgl"/>
    <property type="match status" value="1"/>
</dbReference>
<dbReference type="Gene3D" id="3.40.50.1360">
    <property type="match status" value="1"/>
</dbReference>
<evidence type="ECO:0000313" key="3">
    <source>
        <dbReference type="EMBL" id="CAB4705761.1"/>
    </source>
</evidence>
<dbReference type="InterPro" id="IPR039104">
    <property type="entry name" value="6PGL"/>
</dbReference>
<dbReference type="EMBL" id="CAEZYA010000021">
    <property type="protein sequence ID" value="CAB4705761.1"/>
    <property type="molecule type" value="Genomic_DNA"/>
</dbReference>
<feature type="domain" description="Glucosamine/galactosamine-6-phosphate isomerase" evidence="2">
    <location>
        <begin position="12"/>
        <end position="221"/>
    </location>
</feature>
<dbReference type="EMBL" id="CAFAAU010000015">
    <property type="protein sequence ID" value="CAB4806085.1"/>
    <property type="molecule type" value="Genomic_DNA"/>
</dbReference>
<reference evidence="5" key="1">
    <citation type="submission" date="2020-05" db="EMBL/GenBank/DDBJ databases">
        <authorList>
            <person name="Chiriac C."/>
            <person name="Salcher M."/>
            <person name="Ghai R."/>
            <person name="Kavagutti S V."/>
        </authorList>
    </citation>
    <scope>NUCLEOTIDE SEQUENCE</scope>
</reference>
<dbReference type="EMBL" id="CAEZZN010000021">
    <property type="protein sequence ID" value="CAB4766824.1"/>
    <property type="molecule type" value="Genomic_DNA"/>
</dbReference>
<name>A0A6J6YCC4_9ZZZZ</name>
<organism evidence="5">
    <name type="scientific">freshwater metagenome</name>
    <dbReference type="NCBI Taxonomy" id="449393"/>
    <lineage>
        <taxon>unclassified sequences</taxon>
        <taxon>metagenomes</taxon>
        <taxon>ecological metagenomes</taxon>
    </lineage>
</organism>
<evidence type="ECO:0000313" key="5">
    <source>
        <dbReference type="EMBL" id="CAB4806085.1"/>
    </source>
</evidence>
<dbReference type="PANTHER" id="PTHR11054:SF0">
    <property type="entry name" value="6-PHOSPHOGLUCONOLACTONASE"/>
    <property type="match status" value="1"/>
</dbReference>
<protein>
    <submittedName>
        <fullName evidence="5">Unannotated protein</fullName>
    </submittedName>
</protein>
<dbReference type="InterPro" id="IPR037171">
    <property type="entry name" value="NagB/RpiA_transferase-like"/>
</dbReference>
<evidence type="ECO:0000259" key="2">
    <source>
        <dbReference type="Pfam" id="PF01182"/>
    </source>
</evidence>
<sequence>MNEDLDLTMYADANALVSATVMEALEIIWIHLAEKGSCHIALTGGTLGGQFAEALVEKLNTSAKDLKGLHIWFSDERFDTADSPLRNSGPVRTGLTNTSVLVHEVKSTNDGVDVIEAAASYEAELSAITMDICVLGLGPDGHVASLFPNHWDSKKETSFTAKAIPITDSPKPPLQRVSFSMDFINKSDQVWIIATGEAKAPAVTQILEADRSIPAGHVMAAQLTRLIVDAEAFFAE</sequence>
<dbReference type="GO" id="GO:0017057">
    <property type="term" value="F:6-phosphogluconolactonase activity"/>
    <property type="evidence" value="ECO:0007669"/>
    <property type="project" value="InterPro"/>
</dbReference>
<dbReference type="GO" id="GO:0005975">
    <property type="term" value="P:carbohydrate metabolic process"/>
    <property type="evidence" value="ECO:0007669"/>
    <property type="project" value="InterPro"/>
</dbReference>
<comment type="similarity">
    <text evidence="1">Belongs to the glucosamine/galactosamine-6-phosphate isomerase family. 6-phosphogluconolactonase subfamily.</text>
</comment>
<evidence type="ECO:0000313" key="4">
    <source>
        <dbReference type="EMBL" id="CAB4766824.1"/>
    </source>
</evidence>
<dbReference type="InterPro" id="IPR005900">
    <property type="entry name" value="6-phosphogluconolactonase_DevB"/>
</dbReference>
<accession>A0A6J6YCC4</accession>
<dbReference type="PANTHER" id="PTHR11054">
    <property type="entry name" value="6-PHOSPHOGLUCONOLACTONASE"/>
    <property type="match status" value="1"/>
</dbReference>
<dbReference type="InterPro" id="IPR006148">
    <property type="entry name" value="Glc/Gal-6P_isomerase"/>
</dbReference>